<dbReference type="Gene3D" id="3.60.20.30">
    <property type="entry name" value="(Glycosyl)asparaginase"/>
    <property type="match status" value="1"/>
</dbReference>
<dbReference type="SUPFAM" id="SSF56235">
    <property type="entry name" value="N-terminal nucleophile aminohydrolases (Ntn hydrolases)"/>
    <property type="match status" value="1"/>
</dbReference>
<dbReference type="GO" id="GO:0008233">
    <property type="term" value="F:peptidase activity"/>
    <property type="evidence" value="ECO:0007669"/>
    <property type="project" value="UniProtKB-KW"/>
</dbReference>
<evidence type="ECO:0000256" key="12">
    <source>
        <dbReference type="PIRSR" id="PIRSR600246-2"/>
    </source>
</evidence>
<organism evidence="15 16">
    <name type="scientific">Pocillopora damicornis</name>
    <name type="common">Cauliflower coral</name>
    <name type="synonym">Millepora damicornis</name>
    <dbReference type="NCBI Taxonomy" id="46731"/>
    <lineage>
        <taxon>Eukaryota</taxon>
        <taxon>Metazoa</taxon>
        <taxon>Cnidaria</taxon>
        <taxon>Anthozoa</taxon>
        <taxon>Hexacorallia</taxon>
        <taxon>Scleractinia</taxon>
        <taxon>Astrocoeniina</taxon>
        <taxon>Pocilloporidae</taxon>
        <taxon>Pocillopora</taxon>
    </lineage>
</organism>
<name>A0A3M6TAC8_POCDA</name>
<dbReference type="Pfam" id="PF01112">
    <property type="entry name" value="Asparaginase_2"/>
    <property type="match status" value="1"/>
</dbReference>
<protein>
    <recommendedName>
        <fullName evidence="7">N(4)-(beta-N-acetylglucosaminyl)-L-asparaginase</fullName>
        <ecNumber evidence="7">3.5.1.26</ecNumber>
    </recommendedName>
    <alternativeName>
        <fullName evidence="9">Aspartylglucosaminidase</fullName>
    </alternativeName>
    <alternativeName>
        <fullName evidence="8">Glycosylasparaginase</fullName>
    </alternativeName>
    <alternativeName>
        <fullName evidence="10">N4-(N-acetyl-beta-glucosaminyl)-L-asparagine amidase</fullName>
    </alternativeName>
</protein>
<dbReference type="PANTHER" id="PTHR10188:SF6">
    <property type="entry name" value="N(4)-(BETA-N-ACETYLGLUCOSAMINYL)-L-ASPARAGINASE"/>
    <property type="match status" value="1"/>
</dbReference>
<evidence type="ECO:0000256" key="1">
    <source>
        <dbReference type="ARBA" id="ARBA00010872"/>
    </source>
</evidence>
<evidence type="ECO:0000256" key="11">
    <source>
        <dbReference type="PIRSR" id="PIRSR600246-1"/>
    </source>
</evidence>
<evidence type="ECO:0000256" key="2">
    <source>
        <dbReference type="ARBA" id="ARBA00022670"/>
    </source>
</evidence>
<evidence type="ECO:0000256" key="8">
    <source>
        <dbReference type="ARBA" id="ARBA00078726"/>
    </source>
</evidence>
<dbReference type="GO" id="GO:0005764">
    <property type="term" value="C:lysosome"/>
    <property type="evidence" value="ECO:0007669"/>
    <property type="project" value="TreeGrafter"/>
</dbReference>
<accession>A0A3M6TAC8</accession>
<keyword evidence="3" id="KW-0378">Hydrolase</keyword>
<keyword evidence="4" id="KW-0068">Autocatalytic cleavage</keyword>
<sequence>MQSVNAAEVIDRGKIGSIKAIMEEVSGRYCQVVILVLFLFVEGQIFKYGETSTPKSLPVVINTWPFTNATAEAWHVISSDKGSALDAVESGCTVCEMEQCDGTVGFGGSPNEDGETTLDAMIMNGVTHDVGAVGCLKRVKRAISVARSVMEHTSETFLVGDDATQFAVQMGFTNEDLHTNHSWQMWRDWEKNNCQPNFWKDVVPDPHQSCGPYKPVTGERKSSRPTSHSDIGRQNHDTIGMIVVDRVGNIAAGTSTNGANHKIPGRVGDSPIAGAGAYVDNEVGGAAATGDGDIMMRFLPSFQAVEFMRQGKSPTEAATLALTRIAKYYPKYSGGLVVVNKDGEFGAAAHGWTFFKYSVCNPQLGKVTVYSVQPINSTLV</sequence>
<comment type="similarity">
    <text evidence="1">Belongs to the Ntn-hydrolase family.</text>
</comment>
<evidence type="ECO:0000256" key="6">
    <source>
        <dbReference type="ARBA" id="ARBA00053295"/>
    </source>
</evidence>
<feature type="active site" description="Nucleophile" evidence="11">
    <location>
        <position position="238"/>
    </location>
</feature>
<proteinExistence type="inferred from homology"/>
<dbReference type="InterPro" id="IPR029055">
    <property type="entry name" value="Ntn_hydrolases_N"/>
</dbReference>
<dbReference type="GO" id="GO:0006508">
    <property type="term" value="P:proteolysis"/>
    <property type="evidence" value="ECO:0007669"/>
    <property type="project" value="UniProtKB-KW"/>
</dbReference>
<dbReference type="FunFam" id="3.60.20.30:FF:000003">
    <property type="entry name" value="N(4)-(Beta-N-acetylglucosaminyl)-L-asparaginase isoform X1"/>
    <property type="match status" value="1"/>
</dbReference>
<evidence type="ECO:0000256" key="4">
    <source>
        <dbReference type="ARBA" id="ARBA00022813"/>
    </source>
</evidence>
<dbReference type="AlphaFoldDB" id="A0A3M6TAC8"/>
<feature type="binding site" evidence="12">
    <location>
        <begin position="266"/>
        <end position="269"/>
    </location>
    <ligand>
        <name>substrate</name>
    </ligand>
</feature>
<evidence type="ECO:0000256" key="13">
    <source>
        <dbReference type="PIRSR" id="PIRSR600246-3"/>
    </source>
</evidence>
<dbReference type="OMA" id="YKPIINI"/>
<dbReference type="InterPro" id="IPR000246">
    <property type="entry name" value="Peptidase_T2"/>
</dbReference>
<dbReference type="EC" id="3.5.1.26" evidence="7"/>
<dbReference type="EMBL" id="RCHS01004020">
    <property type="protein sequence ID" value="RMX38352.1"/>
    <property type="molecule type" value="Genomic_DNA"/>
</dbReference>
<feature type="site" description="Cleavage; by autolysis" evidence="13">
    <location>
        <begin position="237"/>
        <end position="238"/>
    </location>
</feature>
<keyword evidence="2" id="KW-0645">Protease</keyword>
<evidence type="ECO:0000256" key="9">
    <source>
        <dbReference type="ARBA" id="ARBA00079301"/>
    </source>
</evidence>
<feature type="region of interest" description="Disordered" evidence="14">
    <location>
        <begin position="206"/>
        <end position="235"/>
    </location>
</feature>
<comment type="catalytic activity">
    <reaction evidence="5">
        <text>N(4)-(beta-N-acetyl-D-glucosaminyl)-L-asparagine + H2O = N-acetyl-beta-D-glucosaminylamine + L-aspartate + H(+)</text>
        <dbReference type="Rhea" id="RHEA:11544"/>
        <dbReference type="ChEBI" id="CHEBI:15377"/>
        <dbReference type="ChEBI" id="CHEBI:15378"/>
        <dbReference type="ChEBI" id="CHEBI:15947"/>
        <dbReference type="ChEBI" id="CHEBI:29991"/>
        <dbReference type="ChEBI" id="CHEBI:58080"/>
        <dbReference type="EC" id="3.5.1.26"/>
    </reaction>
</comment>
<dbReference type="CDD" id="cd04513">
    <property type="entry name" value="Glycosylasparaginase"/>
    <property type="match status" value="1"/>
</dbReference>
<evidence type="ECO:0000256" key="5">
    <source>
        <dbReference type="ARBA" id="ARBA00050421"/>
    </source>
</evidence>
<dbReference type="PANTHER" id="PTHR10188">
    <property type="entry name" value="L-ASPARAGINASE"/>
    <property type="match status" value="1"/>
</dbReference>
<dbReference type="GO" id="GO:0003948">
    <property type="term" value="F:N4-(beta-N-acetylglucosaminyl)-L-asparaginase activity"/>
    <property type="evidence" value="ECO:0007669"/>
    <property type="project" value="UniProtKB-EC"/>
</dbReference>
<gene>
    <name evidence="15" type="ORF">pdam_00005512</name>
</gene>
<reference evidence="15 16" key="1">
    <citation type="journal article" date="2018" name="Sci. Rep.">
        <title>Comparative analysis of the Pocillopora damicornis genome highlights role of immune system in coral evolution.</title>
        <authorList>
            <person name="Cunning R."/>
            <person name="Bay R.A."/>
            <person name="Gillette P."/>
            <person name="Baker A.C."/>
            <person name="Traylor-Knowles N."/>
        </authorList>
    </citation>
    <scope>NUCLEOTIDE SEQUENCE [LARGE SCALE GENOMIC DNA]</scope>
    <source>
        <strain evidence="15">RSMAS</strain>
        <tissue evidence="15">Whole animal</tissue>
    </source>
</reference>
<comment type="caution">
    <text evidence="15">The sequence shown here is derived from an EMBL/GenBank/DDBJ whole genome shotgun (WGS) entry which is preliminary data.</text>
</comment>
<dbReference type="Proteomes" id="UP000275408">
    <property type="component" value="Unassembled WGS sequence"/>
</dbReference>
<evidence type="ECO:0000256" key="10">
    <source>
        <dbReference type="ARBA" id="ARBA00080645"/>
    </source>
</evidence>
<evidence type="ECO:0000256" key="3">
    <source>
        <dbReference type="ARBA" id="ARBA00022801"/>
    </source>
</evidence>
<keyword evidence="16" id="KW-1185">Reference proteome</keyword>
<evidence type="ECO:0000313" key="15">
    <source>
        <dbReference type="EMBL" id="RMX38352.1"/>
    </source>
</evidence>
<comment type="function">
    <text evidence="6">Cleaves the GlcNAc-Asn bond which joins oligosaccharides to the peptide of asparagine-linked glycoproteins.</text>
</comment>
<evidence type="ECO:0000256" key="7">
    <source>
        <dbReference type="ARBA" id="ARBA00066729"/>
    </source>
</evidence>
<dbReference type="STRING" id="46731.A0A3M6TAC8"/>
<feature type="binding site" evidence="12">
    <location>
        <begin position="289"/>
        <end position="292"/>
    </location>
    <ligand>
        <name>substrate</name>
    </ligand>
</feature>
<evidence type="ECO:0000313" key="16">
    <source>
        <dbReference type="Proteomes" id="UP000275408"/>
    </source>
</evidence>
<dbReference type="OrthoDB" id="188713at2759"/>
<evidence type="ECO:0000256" key="14">
    <source>
        <dbReference type="SAM" id="MobiDB-lite"/>
    </source>
</evidence>